<reference evidence="9 10" key="1">
    <citation type="submission" date="2017-05" db="EMBL/GenBank/DDBJ databases">
        <title>Draft genome sequence of Elsinoe australis.</title>
        <authorList>
            <person name="Cheng Q."/>
        </authorList>
    </citation>
    <scope>NUCLEOTIDE SEQUENCE [LARGE SCALE GENOMIC DNA]</scope>
    <source>
        <strain evidence="9 10">NL1</strain>
    </source>
</reference>
<evidence type="ECO:0000313" key="9">
    <source>
        <dbReference type="EMBL" id="PSK46077.1"/>
    </source>
</evidence>
<keyword evidence="4 7" id="KW-0747">Spliceosome</keyword>
<evidence type="ECO:0000256" key="4">
    <source>
        <dbReference type="ARBA" id="ARBA00022728"/>
    </source>
</evidence>
<evidence type="ECO:0000256" key="8">
    <source>
        <dbReference type="SAM" id="MobiDB-lite"/>
    </source>
</evidence>
<dbReference type="InterPro" id="IPR005037">
    <property type="entry name" value="PRP38"/>
</dbReference>
<dbReference type="STRING" id="40998.A0A2P7ZCW9"/>
<evidence type="ECO:0000313" key="10">
    <source>
        <dbReference type="Proteomes" id="UP000243723"/>
    </source>
</evidence>
<organism evidence="9 10">
    <name type="scientific">Elsinoe australis</name>
    <dbReference type="NCBI Taxonomy" id="40998"/>
    <lineage>
        <taxon>Eukaryota</taxon>
        <taxon>Fungi</taxon>
        <taxon>Dikarya</taxon>
        <taxon>Ascomycota</taxon>
        <taxon>Pezizomycotina</taxon>
        <taxon>Dothideomycetes</taxon>
        <taxon>Dothideomycetidae</taxon>
        <taxon>Myriangiales</taxon>
        <taxon>Elsinoaceae</taxon>
        <taxon>Elsinoe</taxon>
    </lineage>
</organism>
<evidence type="ECO:0000256" key="6">
    <source>
        <dbReference type="ARBA" id="ARBA00023242"/>
    </source>
</evidence>
<name>A0A2P7ZCW9_9PEZI</name>
<feature type="compositionally biased region" description="Acidic residues" evidence="8">
    <location>
        <begin position="240"/>
        <end position="253"/>
    </location>
</feature>
<dbReference type="Proteomes" id="UP000243723">
    <property type="component" value="Unassembled WGS sequence"/>
</dbReference>
<dbReference type="EMBL" id="NHZQ01000236">
    <property type="protein sequence ID" value="PSK46077.1"/>
    <property type="molecule type" value="Genomic_DNA"/>
</dbReference>
<dbReference type="GO" id="GO:0000398">
    <property type="term" value="P:mRNA splicing, via spliceosome"/>
    <property type="evidence" value="ECO:0007669"/>
    <property type="project" value="UniProtKB-UniRule"/>
</dbReference>
<feature type="compositionally biased region" description="Basic and acidic residues" evidence="8">
    <location>
        <begin position="263"/>
        <end position="283"/>
    </location>
</feature>
<protein>
    <recommendedName>
        <fullName evidence="7">Pre-mRNA-splicing factor 38</fullName>
    </recommendedName>
</protein>
<proteinExistence type="inferred from homology"/>
<keyword evidence="10" id="KW-1185">Reference proteome</keyword>
<keyword evidence="6 7" id="KW-0539">Nucleus</keyword>
<dbReference type="GO" id="GO:0005681">
    <property type="term" value="C:spliceosomal complex"/>
    <property type="evidence" value="ECO:0007669"/>
    <property type="project" value="UniProtKB-KW"/>
</dbReference>
<accession>A0A2P7ZCW9</accession>
<keyword evidence="5 7" id="KW-0508">mRNA splicing</keyword>
<comment type="caution">
    <text evidence="9">The sequence shown here is derived from an EMBL/GenBank/DDBJ whole genome shotgun (WGS) entry which is preliminary data.</text>
</comment>
<dbReference type="OrthoDB" id="190958at2759"/>
<evidence type="ECO:0000256" key="1">
    <source>
        <dbReference type="ARBA" id="ARBA00004123"/>
    </source>
</evidence>
<evidence type="ECO:0000256" key="3">
    <source>
        <dbReference type="ARBA" id="ARBA00022664"/>
    </source>
</evidence>
<evidence type="ECO:0000256" key="5">
    <source>
        <dbReference type="ARBA" id="ARBA00023187"/>
    </source>
</evidence>
<dbReference type="PANTHER" id="PTHR23142">
    <property type="entry name" value="PRE-MRNA-SPLICING FACTOR 38A-RELATED"/>
    <property type="match status" value="1"/>
</dbReference>
<feature type="region of interest" description="Disordered" evidence="8">
    <location>
        <begin position="237"/>
        <end position="283"/>
    </location>
</feature>
<gene>
    <name evidence="9" type="ORF">B9Z65_5045</name>
</gene>
<sequence length="283" mass="31956">MTRPRKLSSDWLRITSAQAPEFPFPLHHAFALPAHRSPPPAFNMAHSADASRMLDNRGYSGPLIRGQNPLALVDAPIRDRIIESYYWKEQCFGLNSATLLDRAVELTYIGGTFGVGQKPTPFLCLLFKMLQLTPEKEIVELYLRLGGEEWKYLRALAAMYVRLTGEAKDIYETLEGFLGDGRKLKRRTREGFRLSFVDEFVDELLTKERVCGVSLWKIPARTILEDMDMLEPRVSSLGSEIEDLDEDEEDGMEEVGNGVNGHTRAESDGTGSRDGRDSSREPE</sequence>
<comment type="similarity">
    <text evidence="2 7">Belongs to the PRP38 family.</text>
</comment>
<dbReference type="AlphaFoldDB" id="A0A2P7ZCW9"/>
<keyword evidence="3 7" id="KW-0507">mRNA processing</keyword>
<comment type="function">
    <text evidence="7">Required for pre-mRNA splicing.</text>
</comment>
<evidence type="ECO:0000256" key="2">
    <source>
        <dbReference type="ARBA" id="ARBA00006164"/>
    </source>
</evidence>
<dbReference type="Pfam" id="PF03371">
    <property type="entry name" value="PRP38"/>
    <property type="match status" value="1"/>
</dbReference>
<comment type="subcellular location">
    <subcellularLocation>
        <location evidence="1 7">Nucleus</location>
    </subcellularLocation>
</comment>
<evidence type="ECO:0000256" key="7">
    <source>
        <dbReference type="RuleBase" id="RU367025"/>
    </source>
</evidence>